<dbReference type="GO" id="GO:0030322">
    <property type="term" value="P:stabilization of membrane potential"/>
    <property type="evidence" value="ECO:0007669"/>
    <property type="project" value="TreeGrafter"/>
</dbReference>
<evidence type="ECO:0000313" key="13">
    <source>
        <dbReference type="WBParaSite" id="HPLM_0000026701-mRNA-1"/>
    </source>
</evidence>
<dbReference type="OMA" id="CYWIDEL"/>
<organism evidence="13">
    <name type="scientific">Haemonchus placei</name>
    <name type="common">Barber's pole worm</name>
    <dbReference type="NCBI Taxonomy" id="6290"/>
    <lineage>
        <taxon>Eukaryota</taxon>
        <taxon>Metazoa</taxon>
        <taxon>Ecdysozoa</taxon>
        <taxon>Nematoda</taxon>
        <taxon>Chromadorea</taxon>
        <taxon>Rhabditida</taxon>
        <taxon>Rhabditina</taxon>
        <taxon>Rhabditomorpha</taxon>
        <taxon>Strongyloidea</taxon>
        <taxon>Trichostrongylidae</taxon>
        <taxon>Haemonchus</taxon>
    </lineage>
</organism>
<comment type="similarity">
    <text evidence="8">Belongs to the two pore domain potassium channel (TC 1.A.1.8) family.</text>
</comment>
<evidence type="ECO:0000256" key="6">
    <source>
        <dbReference type="ARBA" id="ARBA00023136"/>
    </source>
</evidence>
<keyword evidence="12" id="KW-1185">Reference proteome</keyword>
<dbReference type="Gene3D" id="1.10.287.70">
    <property type="match status" value="1"/>
</dbReference>
<dbReference type="STRING" id="6290.A0A0N4VSK0"/>
<dbReference type="OrthoDB" id="297496at2759"/>
<evidence type="ECO:0000256" key="7">
    <source>
        <dbReference type="ARBA" id="ARBA00023303"/>
    </source>
</evidence>
<keyword evidence="3 8" id="KW-0812">Transmembrane</keyword>
<evidence type="ECO:0000256" key="4">
    <source>
        <dbReference type="ARBA" id="ARBA00022989"/>
    </source>
</evidence>
<dbReference type="PANTHER" id="PTHR11003">
    <property type="entry name" value="POTASSIUM CHANNEL, SUBFAMILY K"/>
    <property type="match status" value="1"/>
</dbReference>
<evidence type="ECO:0000256" key="3">
    <source>
        <dbReference type="ARBA" id="ARBA00022692"/>
    </source>
</evidence>
<feature type="domain" description="Potassium channel" evidence="10">
    <location>
        <begin position="103"/>
        <end position="175"/>
    </location>
</feature>
<feature type="transmembrane region" description="Helical" evidence="9">
    <location>
        <begin position="95"/>
        <end position="117"/>
    </location>
</feature>
<evidence type="ECO:0000256" key="2">
    <source>
        <dbReference type="ARBA" id="ARBA00022448"/>
    </source>
</evidence>
<evidence type="ECO:0000256" key="8">
    <source>
        <dbReference type="RuleBase" id="RU003857"/>
    </source>
</evidence>
<feature type="transmembrane region" description="Helical" evidence="9">
    <location>
        <begin position="50"/>
        <end position="72"/>
    </location>
</feature>
<dbReference type="EMBL" id="UZAF01000159">
    <property type="protein sequence ID" value="VDO04921.1"/>
    <property type="molecule type" value="Genomic_DNA"/>
</dbReference>
<dbReference type="GO" id="GO:0015271">
    <property type="term" value="F:outward rectifier potassium channel activity"/>
    <property type="evidence" value="ECO:0007669"/>
    <property type="project" value="TreeGrafter"/>
</dbReference>
<feature type="domain" description="Potassium channel" evidence="10">
    <location>
        <begin position="5"/>
        <end position="72"/>
    </location>
</feature>
<dbReference type="InterPro" id="IPR003280">
    <property type="entry name" value="2pore_dom_K_chnl"/>
</dbReference>
<protein>
    <submittedName>
        <fullName evidence="13">Ion_trans_2 domain-containing protein</fullName>
    </submittedName>
</protein>
<evidence type="ECO:0000313" key="11">
    <source>
        <dbReference type="EMBL" id="VDO04921.1"/>
    </source>
</evidence>
<keyword evidence="4 9" id="KW-1133">Transmembrane helix</keyword>
<dbReference type="AlphaFoldDB" id="A0A0N4VSK0"/>
<comment type="subcellular location">
    <subcellularLocation>
        <location evidence="1">Membrane</location>
        <topology evidence="1">Multi-pass membrane protein</topology>
    </subcellularLocation>
</comment>
<evidence type="ECO:0000256" key="1">
    <source>
        <dbReference type="ARBA" id="ARBA00004141"/>
    </source>
</evidence>
<dbReference type="WBParaSite" id="HPLM_0000026701-mRNA-1">
    <property type="protein sequence ID" value="HPLM_0000026701-mRNA-1"/>
    <property type="gene ID" value="HPLM_0000026701"/>
</dbReference>
<gene>
    <name evidence="11" type="ORF">HPLM_LOCUS268</name>
</gene>
<keyword evidence="2 8" id="KW-0813">Transport</keyword>
<dbReference type="GO" id="GO:0005886">
    <property type="term" value="C:plasma membrane"/>
    <property type="evidence" value="ECO:0007669"/>
    <property type="project" value="TreeGrafter"/>
</dbReference>
<accession>A0A0N4VSK0</accession>
<dbReference type="InterPro" id="IPR013099">
    <property type="entry name" value="K_chnl_dom"/>
</dbReference>
<keyword evidence="7 8" id="KW-0407">Ion channel</keyword>
<evidence type="ECO:0000313" key="12">
    <source>
        <dbReference type="Proteomes" id="UP000268014"/>
    </source>
</evidence>
<reference evidence="11 12" key="2">
    <citation type="submission" date="2018-11" db="EMBL/GenBank/DDBJ databases">
        <authorList>
            <consortium name="Pathogen Informatics"/>
        </authorList>
    </citation>
    <scope>NUCLEOTIDE SEQUENCE [LARGE SCALE GENOMIC DNA]</scope>
    <source>
        <strain evidence="11 12">MHpl1</strain>
    </source>
</reference>
<dbReference type="GO" id="GO:0022841">
    <property type="term" value="F:potassium ion leak channel activity"/>
    <property type="evidence" value="ECO:0007669"/>
    <property type="project" value="TreeGrafter"/>
</dbReference>
<dbReference type="Pfam" id="PF07885">
    <property type="entry name" value="Ion_trans_2"/>
    <property type="match status" value="2"/>
</dbReference>
<evidence type="ECO:0000259" key="10">
    <source>
        <dbReference type="Pfam" id="PF07885"/>
    </source>
</evidence>
<keyword evidence="5 8" id="KW-0406">Ion transport</keyword>
<reference evidence="13" key="1">
    <citation type="submission" date="2017-02" db="UniProtKB">
        <authorList>
            <consortium name="WormBaseParasite"/>
        </authorList>
    </citation>
    <scope>IDENTIFICATION</scope>
</reference>
<dbReference type="SUPFAM" id="SSF81324">
    <property type="entry name" value="Voltage-gated potassium channels"/>
    <property type="match status" value="2"/>
</dbReference>
<sequence length="314" mass="35862">MGGAAAFSLIDESISDHDFASRCFFVFSTLTTIGYGDVSPGNTLSKIFCMFYVSVGIPLLLLALTHIGQLFAEFHWTLTLSVFNLKVDPESRRKVPVPIITVFLLLHALVGGFLFCYWIDELPFLTSVYFSFVSITTIGFGDVIVKPKSDIDTVVLIAYLAFGIIIMSMFVNSLVHHAEWVHYLGRKKVALRKKSIWFGADSLTVQQLVQLVAKNLNVSPKHLRRTLRDLDHIINLALQDDLRKRSKIICKRSSIGRAFQQEDFRMIRSQREMKMRKTLDEGFSKQRFLPPNLIGKMLYLLENVRDHRRRGLDS</sequence>
<dbReference type="Proteomes" id="UP000268014">
    <property type="component" value="Unassembled WGS sequence"/>
</dbReference>
<feature type="transmembrane region" description="Helical" evidence="9">
    <location>
        <begin position="156"/>
        <end position="178"/>
    </location>
</feature>
<dbReference type="PANTHER" id="PTHR11003:SF334">
    <property type="entry name" value="FI03418P"/>
    <property type="match status" value="1"/>
</dbReference>
<name>A0A0N4VSK0_HAEPC</name>
<evidence type="ECO:0000256" key="9">
    <source>
        <dbReference type="SAM" id="Phobius"/>
    </source>
</evidence>
<proteinExistence type="inferred from homology"/>
<keyword evidence="6 9" id="KW-0472">Membrane</keyword>
<evidence type="ECO:0000256" key="5">
    <source>
        <dbReference type="ARBA" id="ARBA00023065"/>
    </source>
</evidence>
<feature type="transmembrane region" description="Helical" evidence="9">
    <location>
        <begin position="124"/>
        <end position="144"/>
    </location>
</feature>
<dbReference type="PRINTS" id="PR01333">
    <property type="entry name" value="2POREKCHANEL"/>
</dbReference>